<dbReference type="PANTHER" id="PTHR30349">
    <property type="entry name" value="PHAGE INTEGRASE-RELATED"/>
    <property type="match status" value="1"/>
</dbReference>
<dbReference type="CDD" id="cd00796">
    <property type="entry name" value="INT_Rci_Hp1_C"/>
    <property type="match status" value="1"/>
</dbReference>
<dbReference type="Gene3D" id="1.10.443.10">
    <property type="entry name" value="Intergrase catalytic core"/>
    <property type="match status" value="1"/>
</dbReference>
<sequence>MPTFTKLKSGSWRVQVRRKRQYVANTFIRRRDAEEWAIEAERSIDRGRPAPRSRPHEQPRVFSDLIALHLDDLAQVGKPVRRSKSMVLKALKTSLGRANLKDITRERLIEFGRKRAAQGAGPATLAIDLSFIRTILLHAASVHGIEVSVESVQLARAALKHLDLVGKSNERDRRPTQDELNRLIEYVEGNPLQFIPLGRIIRFAVATAMRQAEICRIEWTDVDMTKRTVTVRDRKDPRRKDGNHQIVPLLNSTGYDAWQIILEQRIVTRGLGRVFPHHSKSVGAAFHRSCNAIDLDDLCFHDLRHEGTSRLFEAGFSIQQVAMVTGHKDWRMLRRYTNLKPEDLHKMQTASQPSMEQFMATLAAN</sequence>
<proteinExistence type="predicted"/>
<gene>
    <name evidence="4" type="ORF">CQ12_09330</name>
</gene>
<dbReference type="GO" id="GO:0003677">
    <property type="term" value="F:DNA binding"/>
    <property type="evidence" value="ECO:0007669"/>
    <property type="project" value="InterPro"/>
</dbReference>
<dbReference type="AlphaFoldDB" id="A0A0R3M6Y4"/>
<comment type="caution">
    <text evidence="4">The sequence shown here is derived from an EMBL/GenBank/DDBJ whole genome shotgun (WGS) entry which is preliminary data.</text>
</comment>
<dbReference type="InterPro" id="IPR011010">
    <property type="entry name" value="DNA_brk_join_enz"/>
</dbReference>
<dbReference type="PROSITE" id="PS51898">
    <property type="entry name" value="TYR_RECOMBINASE"/>
    <property type="match status" value="1"/>
</dbReference>
<keyword evidence="5" id="KW-1185">Reference proteome</keyword>
<dbReference type="PANTHER" id="PTHR30349:SF94">
    <property type="entry name" value="INTEGRASE_RECOMBINASE HI_1414-RELATED"/>
    <property type="match status" value="1"/>
</dbReference>
<evidence type="ECO:0000256" key="2">
    <source>
        <dbReference type="ARBA" id="ARBA00023172"/>
    </source>
</evidence>
<evidence type="ECO:0000313" key="5">
    <source>
        <dbReference type="Proteomes" id="UP000050863"/>
    </source>
</evidence>
<evidence type="ECO:0000313" key="4">
    <source>
        <dbReference type="EMBL" id="KRR13331.1"/>
    </source>
</evidence>
<protein>
    <submittedName>
        <fullName evidence="4">Integrase</fullName>
    </submittedName>
</protein>
<reference evidence="4 5" key="1">
    <citation type="submission" date="2014-03" db="EMBL/GenBank/DDBJ databases">
        <title>Bradyrhizobium valentinum sp. nov., isolated from effective nodules of Lupinus mariae-josephae, a lupine endemic of basic-lime soils in Eastern Spain.</title>
        <authorList>
            <person name="Duran D."/>
            <person name="Rey L."/>
            <person name="Navarro A."/>
            <person name="Busquets A."/>
            <person name="Imperial J."/>
            <person name="Ruiz-Argueso T."/>
        </authorList>
    </citation>
    <scope>NUCLEOTIDE SEQUENCE [LARGE SCALE GENOMIC DNA]</scope>
    <source>
        <strain evidence="4 5">PAC68</strain>
    </source>
</reference>
<dbReference type="GO" id="GO:0006310">
    <property type="term" value="P:DNA recombination"/>
    <property type="evidence" value="ECO:0007669"/>
    <property type="project" value="UniProtKB-KW"/>
</dbReference>
<dbReference type="Proteomes" id="UP000050863">
    <property type="component" value="Unassembled WGS sequence"/>
</dbReference>
<dbReference type="Pfam" id="PF00589">
    <property type="entry name" value="Phage_integrase"/>
    <property type="match status" value="1"/>
</dbReference>
<keyword evidence="1" id="KW-0229">DNA integration</keyword>
<name>A0A0R3M6Y4_9BRAD</name>
<dbReference type="InterPro" id="IPR050090">
    <property type="entry name" value="Tyrosine_recombinase_XerCD"/>
</dbReference>
<dbReference type="RefSeq" id="WP_057834195.1">
    <property type="nucleotide sequence ID" value="NZ_LLXZ01000027.1"/>
</dbReference>
<organism evidence="4 5">
    <name type="scientific">Bradyrhizobium jicamae</name>
    <dbReference type="NCBI Taxonomy" id="280332"/>
    <lineage>
        <taxon>Bacteria</taxon>
        <taxon>Pseudomonadati</taxon>
        <taxon>Pseudomonadota</taxon>
        <taxon>Alphaproteobacteria</taxon>
        <taxon>Hyphomicrobiales</taxon>
        <taxon>Nitrobacteraceae</taxon>
        <taxon>Bradyrhizobium</taxon>
    </lineage>
</organism>
<evidence type="ECO:0000259" key="3">
    <source>
        <dbReference type="PROSITE" id="PS51898"/>
    </source>
</evidence>
<keyword evidence="2" id="KW-0233">DNA recombination</keyword>
<dbReference type="EMBL" id="LLXZ01000027">
    <property type="protein sequence ID" value="KRR13331.1"/>
    <property type="molecule type" value="Genomic_DNA"/>
</dbReference>
<dbReference type="GO" id="GO:0015074">
    <property type="term" value="P:DNA integration"/>
    <property type="evidence" value="ECO:0007669"/>
    <property type="project" value="UniProtKB-KW"/>
</dbReference>
<accession>A0A0R3M6Y4</accession>
<feature type="domain" description="Tyr recombinase" evidence="3">
    <location>
        <begin position="170"/>
        <end position="349"/>
    </location>
</feature>
<dbReference type="InterPro" id="IPR002104">
    <property type="entry name" value="Integrase_catalytic"/>
</dbReference>
<evidence type="ECO:0000256" key="1">
    <source>
        <dbReference type="ARBA" id="ARBA00022908"/>
    </source>
</evidence>
<dbReference type="SUPFAM" id="SSF56349">
    <property type="entry name" value="DNA breaking-rejoining enzymes"/>
    <property type="match status" value="1"/>
</dbReference>
<dbReference type="InterPro" id="IPR013762">
    <property type="entry name" value="Integrase-like_cat_sf"/>
</dbReference>